<dbReference type="OrthoDB" id="6077795at2"/>
<evidence type="ECO:0000313" key="2">
    <source>
        <dbReference type="EMBL" id="AVI49694.1"/>
    </source>
</evidence>
<gene>
    <name evidence="2" type="ORF">C5O00_00340</name>
</gene>
<evidence type="ECO:0000256" key="1">
    <source>
        <dbReference type="SAM" id="SignalP"/>
    </source>
</evidence>
<dbReference type="AlphaFoldDB" id="A0A2S0HSY2"/>
<name>A0A2S0HSY2_9FLAO</name>
<dbReference type="Proteomes" id="UP000238442">
    <property type="component" value="Chromosome"/>
</dbReference>
<evidence type="ECO:0000313" key="3">
    <source>
        <dbReference type="Proteomes" id="UP000238442"/>
    </source>
</evidence>
<organism evidence="2 3">
    <name type="scientific">Pukyongia salina</name>
    <dbReference type="NCBI Taxonomy" id="2094025"/>
    <lineage>
        <taxon>Bacteria</taxon>
        <taxon>Pseudomonadati</taxon>
        <taxon>Bacteroidota</taxon>
        <taxon>Flavobacteriia</taxon>
        <taxon>Flavobacteriales</taxon>
        <taxon>Flavobacteriaceae</taxon>
        <taxon>Pukyongia</taxon>
    </lineage>
</organism>
<proteinExistence type="predicted"/>
<sequence>MKKLMFLLGFILILSSCSSTRLVNQWESPDTPVYEANKILVIGMSTDSQLRRTFEDKLAAAIEKEDIIAVRSIDFFGDSFTDSDKTEEDLNKIESRLLDAGFDSVLISKVTGSEDKVNTVQAVRGFANDFQNFKDYYRINQEVYSNKQTESYRVYHTETAVFCLCPGKERELLWRGNFDVVDPYDTDRNVNDYVRTLLKTLQENELVIVPE</sequence>
<keyword evidence="1" id="KW-0732">Signal</keyword>
<dbReference type="RefSeq" id="WP_105213903.1">
    <property type="nucleotide sequence ID" value="NZ_CP027062.1"/>
</dbReference>
<dbReference type="KEGG" id="aue:C5O00_00340"/>
<evidence type="ECO:0008006" key="4">
    <source>
        <dbReference type="Google" id="ProtNLM"/>
    </source>
</evidence>
<keyword evidence="3" id="KW-1185">Reference proteome</keyword>
<dbReference type="EMBL" id="CP027062">
    <property type="protein sequence ID" value="AVI49694.1"/>
    <property type="molecule type" value="Genomic_DNA"/>
</dbReference>
<reference evidence="2 3" key="1">
    <citation type="submission" date="2018-02" db="EMBL/GenBank/DDBJ databases">
        <title>Genomic analysis of the strain RR4-38 isolated from a seawater recirculating aquaculture system.</title>
        <authorList>
            <person name="Kim Y.-S."/>
            <person name="Jang Y.H."/>
            <person name="Kim K.-H."/>
        </authorList>
    </citation>
    <scope>NUCLEOTIDE SEQUENCE [LARGE SCALE GENOMIC DNA]</scope>
    <source>
        <strain evidence="2 3">RR4-38</strain>
    </source>
</reference>
<feature type="signal peptide" evidence="1">
    <location>
        <begin position="1"/>
        <end position="21"/>
    </location>
</feature>
<dbReference type="PROSITE" id="PS51257">
    <property type="entry name" value="PROKAR_LIPOPROTEIN"/>
    <property type="match status" value="1"/>
</dbReference>
<feature type="chain" id="PRO_5015688923" description="Cardiolipin synthetase" evidence="1">
    <location>
        <begin position="22"/>
        <end position="211"/>
    </location>
</feature>
<accession>A0A2S0HSY2</accession>
<protein>
    <recommendedName>
        <fullName evidence="4">Cardiolipin synthetase</fullName>
    </recommendedName>
</protein>